<gene>
    <name evidence="3" type="ORF">A9Q02_05320</name>
</gene>
<name>A0A2H3KGZ4_9CHLR</name>
<keyword evidence="1" id="KW-0812">Transmembrane</keyword>
<dbReference type="PANTHER" id="PTHR35788:SF1">
    <property type="entry name" value="EXPORTED PROTEIN"/>
    <property type="match status" value="1"/>
</dbReference>
<dbReference type="EMBL" id="LYXE01000170">
    <property type="protein sequence ID" value="PDV97014.1"/>
    <property type="molecule type" value="Genomic_DNA"/>
</dbReference>
<dbReference type="Pfam" id="PF04294">
    <property type="entry name" value="VanW"/>
    <property type="match status" value="1"/>
</dbReference>
<feature type="transmembrane region" description="Helical" evidence="1">
    <location>
        <begin position="21"/>
        <end position="42"/>
    </location>
</feature>
<evidence type="ECO:0000259" key="2">
    <source>
        <dbReference type="Pfam" id="PF12229"/>
    </source>
</evidence>
<proteinExistence type="predicted"/>
<dbReference type="PANTHER" id="PTHR35788">
    <property type="entry name" value="EXPORTED PROTEIN-RELATED"/>
    <property type="match status" value="1"/>
</dbReference>
<evidence type="ECO:0000313" key="3">
    <source>
        <dbReference type="EMBL" id="PDV97014.1"/>
    </source>
</evidence>
<dbReference type="InterPro" id="IPR007391">
    <property type="entry name" value="Vancomycin_resist_VanW"/>
</dbReference>
<evidence type="ECO:0000256" key="1">
    <source>
        <dbReference type="SAM" id="Phobius"/>
    </source>
</evidence>
<evidence type="ECO:0000313" key="4">
    <source>
        <dbReference type="Proteomes" id="UP000220922"/>
    </source>
</evidence>
<dbReference type="Pfam" id="PF12229">
    <property type="entry name" value="PG_binding_4"/>
    <property type="match status" value="1"/>
</dbReference>
<dbReference type="InterPro" id="IPR052913">
    <property type="entry name" value="Glycopeptide_resist_protein"/>
</dbReference>
<keyword evidence="1" id="KW-0472">Membrane</keyword>
<accession>A0A2H3KGZ4</accession>
<reference evidence="3 4" key="1">
    <citation type="submission" date="2016-05" db="EMBL/GenBank/DDBJ databases">
        <authorList>
            <person name="Lavstsen T."/>
            <person name="Jespersen J.S."/>
        </authorList>
    </citation>
    <scope>NUCLEOTIDE SEQUENCE [LARGE SCALE GENOMIC DNA]</scope>
    <source>
        <strain evidence="3 4">B7-9</strain>
    </source>
</reference>
<sequence length="607" mass="67420">MADDVPQPRQRASLFRHLIEWLILVLVIVASMTAALTLTLLFTERQYEQRIYPNIHIRGVDVSGMTLEEARAEVERAYGAFLYNPVELKFREHVWHPAADELGLRLVLDDALDEALTYGRGATRLENVRMAATVWQEGIDLPLHLEIDQQVMQQYLLGLAATIEDPPRDAALWLQGATVVQQPEHWGQQVLIDETVADMTATVQELVRRPVIVRTREVEPRLRDAEVAPFADELRLILSEPIVLNGSTGACVQGCQWQWSIDELASWLSVRRIIGEDGEPTYAISLDPTEIRNLLRPLATAVREEGTLPRVAWNGGNLVITAPGANGQGLDVDQAVADIRSLLAHEERTIELPMVAIPPPVTASNLASLGITHQVASGISSFANSEQYRITNIRAGARRMHGVLIPPGARFSFNDQLGSVDAANGFVEGLAIVNNRTQQEWGGGLCQVSTTVFRAAFFGGLPINERHAHAFRISWYEELGEPPGFDAAIFTPYNDLRFTNDTGHWLLMESYVDLSRQRLSVALYGTPTGRTVTYDHRVVAQTSAPTAPVYVNDPTKPVGYVRQSDVARGGIKIELYRTITRGGESSRQTFATEFRPWPNIYVRGTGR</sequence>
<keyword evidence="4" id="KW-1185">Reference proteome</keyword>
<dbReference type="InterPro" id="IPR022029">
    <property type="entry name" value="YoaR-like_PG-bd"/>
</dbReference>
<feature type="domain" description="YoaR-like putative peptidoglycan binding" evidence="2">
    <location>
        <begin position="95"/>
        <end position="206"/>
    </location>
</feature>
<keyword evidence="1" id="KW-1133">Transmembrane helix</keyword>
<protein>
    <submittedName>
        <fullName evidence="3">Vanomycin resistance protein VanB</fullName>
    </submittedName>
</protein>
<dbReference type="AlphaFoldDB" id="A0A2H3KGZ4"/>
<dbReference type="Proteomes" id="UP000220922">
    <property type="component" value="Unassembled WGS sequence"/>
</dbReference>
<comment type="caution">
    <text evidence="3">The sequence shown here is derived from an EMBL/GenBank/DDBJ whole genome shotgun (WGS) entry which is preliminary data.</text>
</comment>
<organism evidence="3 4">
    <name type="scientific">Candidatus Chloroploca asiatica</name>
    <dbReference type="NCBI Taxonomy" id="1506545"/>
    <lineage>
        <taxon>Bacteria</taxon>
        <taxon>Bacillati</taxon>
        <taxon>Chloroflexota</taxon>
        <taxon>Chloroflexia</taxon>
        <taxon>Chloroflexales</taxon>
        <taxon>Chloroflexineae</taxon>
        <taxon>Oscillochloridaceae</taxon>
        <taxon>Candidatus Chloroploca</taxon>
    </lineage>
</organism>